<dbReference type="Pfam" id="PF08282">
    <property type="entry name" value="Hydrolase_3"/>
    <property type="match status" value="1"/>
</dbReference>
<dbReference type="InterPro" id="IPR000150">
    <property type="entry name" value="Cof"/>
</dbReference>
<dbReference type="PROSITE" id="PS01228">
    <property type="entry name" value="COF_1"/>
    <property type="match status" value="1"/>
</dbReference>
<dbReference type="SUPFAM" id="SSF56784">
    <property type="entry name" value="HAD-like"/>
    <property type="match status" value="1"/>
</dbReference>
<dbReference type="PANTHER" id="PTHR10000">
    <property type="entry name" value="PHOSPHOSERINE PHOSPHATASE"/>
    <property type="match status" value="1"/>
</dbReference>
<dbReference type="NCBIfam" id="TIGR00099">
    <property type="entry name" value="Cof-subfamily"/>
    <property type="match status" value="1"/>
</dbReference>
<evidence type="ECO:0000313" key="2">
    <source>
        <dbReference type="Proteomes" id="UP000193244"/>
    </source>
</evidence>
<dbReference type="GO" id="GO:0000287">
    <property type="term" value="F:magnesium ion binding"/>
    <property type="evidence" value="ECO:0007669"/>
    <property type="project" value="TreeGrafter"/>
</dbReference>
<dbReference type="NCBIfam" id="TIGR01484">
    <property type="entry name" value="HAD-SF-IIB"/>
    <property type="match status" value="1"/>
</dbReference>
<organism evidence="1 2">
    <name type="scientific">Agreia pratensis</name>
    <dbReference type="NCBI Taxonomy" id="150121"/>
    <lineage>
        <taxon>Bacteria</taxon>
        <taxon>Bacillati</taxon>
        <taxon>Actinomycetota</taxon>
        <taxon>Actinomycetes</taxon>
        <taxon>Micrococcales</taxon>
        <taxon>Microbacteriaceae</taxon>
        <taxon>Agreia</taxon>
    </lineage>
</organism>
<dbReference type="AlphaFoldDB" id="A0A1X7KT90"/>
<dbReference type="RefSeq" id="WP_176223370.1">
    <property type="nucleotide sequence ID" value="NZ_FXAY01000005.1"/>
</dbReference>
<dbReference type="GO" id="GO:0005829">
    <property type="term" value="C:cytosol"/>
    <property type="evidence" value="ECO:0007669"/>
    <property type="project" value="TreeGrafter"/>
</dbReference>
<dbReference type="Gene3D" id="3.30.1240.10">
    <property type="match status" value="1"/>
</dbReference>
<dbReference type="EMBL" id="FXAY01000005">
    <property type="protein sequence ID" value="SMG44616.1"/>
    <property type="molecule type" value="Genomic_DNA"/>
</dbReference>
<evidence type="ECO:0008006" key="3">
    <source>
        <dbReference type="Google" id="ProtNLM"/>
    </source>
</evidence>
<dbReference type="SFLD" id="SFLDS00003">
    <property type="entry name" value="Haloacid_Dehalogenase"/>
    <property type="match status" value="1"/>
</dbReference>
<dbReference type="InterPro" id="IPR023214">
    <property type="entry name" value="HAD_sf"/>
</dbReference>
<sequence length="274" mass="29807">MAVFCSDIDGTLLNAERTLSQRTIRAIRQFTDAGHTFVLCSSRMPASMRILEALYGGANVPLIAYNGGIVLRSDASVALDVPILPDDALLIYKTCREIELHASFYSGEDWYVWADDKWADRETNNTGVSPNPEFASEYFESGRMRTAPPHKIMCMGDPALIEQLEALLAARPDVVTYRSKDTYLEIANAGCSKGAGLAAMADELGVELADCHFFGDNYNDLPAFDVVGTSVAVANAKDAVLSAATVITGRHHDDGVAEYLEKFLATTKVRTPID</sequence>
<dbReference type="InterPro" id="IPR006379">
    <property type="entry name" value="HAD-SF_hydro_IIB"/>
</dbReference>
<dbReference type="Proteomes" id="UP000193244">
    <property type="component" value="Unassembled WGS sequence"/>
</dbReference>
<dbReference type="CDD" id="cd07516">
    <property type="entry name" value="HAD_Pase"/>
    <property type="match status" value="1"/>
</dbReference>
<protein>
    <recommendedName>
        <fullName evidence="3">Cof subfamily of IIB subfamily of haloacid dehalogenase superfamily/HAD-superfamily hydrolase, subfamily IIB</fullName>
    </recommendedName>
</protein>
<accession>A0A1X7KT90</accession>
<keyword evidence="2" id="KW-1185">Reference proteome</keyword>
<proteinExistence type="predicted"/>
<evidence type="ECO:0000313" key="1">
    <source>
        <dbReference type="EMBL" id="SMG44616.1"/>
    </source>
</evidence>
<name>A0A1X7KT90_9MICO</name>
<dbReference type="STRING" id="150121.SAMN06296010_2899"/>
<dbReference type="GO" id="GO:0016791">
    <property type="term" value="F:phosphatase activity"/>
    <property type="evidence" value="ECO:0007669"/>
    <property type="project" value="TreeGrafter"/>
</dbReference>
<dbReference type="PANTHER" id="PTHR10000:SF8">
    <property type="entry name" value="HAD SUPERFAMILY HYDROLASE-LIKE, TYPE 3"/>
    <property type="match status" value="1"/>
</dbReference>
<dbReference type="Gene3D" id="3.40.50.1000">
    <property type="entry name" value="HAD superfamily/HAD-like"/>
    <property type="match status" value="1"/>
</dbReference>
<reference evidence="2" key="1">
    <citation type="submission" date="2017-04" db="EMBL/GenBank/DDBJ databases">
        <authorList>
            <person name="Varghese N."/>
            <person name="Submissions S."/>
        </authorList>
    </citation>
    <scope>NUCLEOTIDE SEQUENCE [LARGE SCALE GENOMIC DNA]</scope>
    <source>
        <strain evidence="2">VKM Ac-2510</strain>
    </source>
</reference>
<gene>
    <name evidence="1" type="ORF">SAMN06296010_2899</name>
</gene>
<dbReference type="SFLD" id="SFLDG01140">
    <property type="entry name" value="C2.B:_Phosphomannomutase_and_P"/>
    <property type="match status" value="1"/>
</dbReference>
<dbReference type="InterPro" id="IPR036412">
    <property type="entry name" value="HAD-like_sf"/>
</dbReference>